<dbReference type="GO" id="GO:0005524">
    <property type="term" value="F:ATP binding"/>
    <property type="evidence" value="ECO:0007669"/>
    <property type="project" value="UniProtKB-KW"/>
</dbReference>
<geneLocation type="plasmid" evidence="6">
    <name>pRHBSTW-00177_6</name>
</geneLocation>
<reference evidence="5 9" key="3">
    <citation type="submission" date="2021-01" db="EMBL/GenBank/DDBJ databases">
        <title>Genomes of Escherichia coli STEC strains from raw meat-based diets for companion animals.</title>
        <authorList>
            <person name="Stevens M.J.A."/>
            <person name="Stephan R."/>
        </authorList>
    </citation>
    <scope>NUCLEOTIDE SEQUENCE [LARGE SCALE GENOMIC DNA]</scope>
    <source>
        <strain evidence="5 9">LSC1-58</strain>
    </source>
</reference>
<dbReference type="PANTHER" id="PTHR39206:SF1">
    <property type="entry name" value="SLL8004 PROTEIN"/>
    <property type="match status" value="1"/>
</dbReference>
<evidence type="ECO:0000256" key="2">
    <source>
        <dbReference type="ARBA" id="ARBA00022840"/>
    </source>
</evidence>
<dbReference type="EMBL" id="JAETYZ010000036">
    <property type="protein sequence ID" value="MBL6236565.1"/>
    <property type="molecule type" value="Genomic_DNA"/>
</dbReference>
<dbReference type="Gene3D" id="3.40.50.300">
    <property type="entry name" value="P-loop containing nucleotide triphosphate hydrolases"/>
    <property type="match status" value="1"/>
</dbReference>
<dbReference type="RefSeq" id="WP_019842075.1">
    <property type="nucleotide sequence ID" value="NZ_AP022551.1"/>
</dbReference>
<evidence type="ECO:0000313" key="8">
    <source>
        <dbReference type="Proteomes" id="UP000528199"/>
    </source>
</evidence>
<dbReference type="Pfam" id="PF06414">
    <property type="entry name" value="Zeta_toxin"/>
    <property type="match status" value="1"/>
</dbReference>
<evidence type="ECO:0000259" key="3">
    <source>
        <dbReference type="Pfam" id="PF06414"/>
    </source>
</evidence>
<reference evidence="6 7" key="2">
    <citation type="submission" date="2020-06" db="EMBL/GenBank/DDBJ databases">
        <title>REHAB project genomes.</title>
        <authorList>
            <person name="Shaw L.P."/>
        </authorList>
    </citation>
    <scope>NUCLEOTIDE SEQUENCE [LARGE SCALE GENOMIC DNA]</scope>
    <source>
        <strain evidence="6 7">RHBSTW-00177</strain>
        <plasmid evidence="6">pRHBSTW-00177_6</plasmid>
        <plasmid evidence="7">prhbstw-00177_6</plasmid>
    </source>
</reference>
<evidence type="ECO:0000313" key="9">
    <source>
        <dbReference type="Proteomes" id="UP000615017"/>
    </source>
</evidence>
<evidence type="ECO:0000313" key="6">
    <source>
        <dbReference type="EMBL" id="QLZ00193.1"/>
    </source>
</evidence>
<dbReference type="EMBL" id="CP056799">
    <property type="protein sequence ID" value="QLZ00193.1"/>
    <property type="molecule type" value="Genomic_DNA"/>
</dbReference>
<accession>A0A2I6TCM3</accession>
<dbReference type="CDD" id="cd00267">
    <property type="entry name" value="ABC_ATPase"/>
    <property type="match status" value="1"/>
</dbReference>
<evidence type="ECO:0000313" key="7">
    <source>
        <dbReference type="Proteomes" id="UP000512182"/>
    </source>
</evidence>
<proteinExistence type="predicted"/>
<dbReference type="Proteomes" id="UP000528199">
    <property type="component" value="Unassembled WGS sequence"/>
</dbReference>
<organism evidence="4 8">
    <name type="scientific">Escherichia coli</name>
    <dbReference type="NCBI Taxonomy" id="562"/>
    <lineage>
        <taxon>Bacteria</taxon>
        <taxon>Pseudomonadati</taxon>
        <taxon>Pseudomonadota</taxon>
        <taxon>Gammaproteobacteria</taxon>
        <taxon>Enterobacterales</taxon>
        <taxon>Enterobacteriaceae</taxon>
        <taxon>Escherichia</taxon>
    </lineage>
</organism>
<feature type="domain" description="Zeta toxin" evidence="3">
    <location>
        <begin position="54"/>
        <end position="150"/>
    </location>
</feature>
<dbReference type="PANTHER" id="PTHR39206">
    <property type="entry name" value="SLL8004 PROTEIN"/>
    <property type="match status" value="1"/>
</dbReference>
<dbReference type="Proteomes" id="UP000615017">
    <property type="component" value="Unassembled WGS sequence"/>
</dbReference>
<keyword evidence="1" id="KW-0547">Nucleotide-binding</keyword>
<reference evidence="4 8" key="1">
    <citation type="submission" date="2018-08" db="EMBL/GenBank/DDBJ databases">
        <authorList>
            <consortium name="PulseNet: The National Subtyping Network for Foodborne Disease Surveillance"/>
            <person name="Tarr C.L."/>
            <person name="Trees E."/>
            <person name="Katz L.S."/>
            <person name="Carleton-Romer H.A."/>
            <person name="Stroika S."/>
            <person name="Kucerova Z."/>
            <person name="Roache K.F."/>
            <person name="Sabol A.L."/>
            <person name="Besser J."/>
            <person name="Gerner-Smidt P."/>
        </authorList>
    </citation>
    <scope>NUCLEOTIDE SEQUENCE [LARGE SCALE GENOMIC DNA]</scope>
    <source>
        <strain evidence="4 8">PNUSAE004760</strain>
    </source>
</reference>
<name>A0A2I6TCM3_ECOLX</name>
<keyword evidence="2" id="KW-0067">ATP-binding</keyword>
<evidence type="ECO:0000256" key="1">
    <source>
        <dbReference type="ARBA" id="ARBA00022741"/>
    </source>
</evidence>
<gene>
    <name evidence="4" type="ORF">BKL28_004531</name>
    <name evidence="6" type="ORF">HV109_26975</name>
    <name evidence="5" type="ORF">JNA65_22105</name>
</gene>
<geneLocation type="plasmid" evidence="7">
    <name>prhbstw-00177_6</name>
</geneLocation>
<dbReference type="InterPro" id="IPR010488">
    <property type="entry name" value="Zeta_toxin_domain"/>
</dbReference>
<dbReference type="EMBL" id="AASUOH010000046">
    <property type="protein sequence ID" value="EFH0045661.1"/>
    <property type="molecule type" value="Genomic_DNA"/>
</dbReference>
<dbReference type="GO" id="GO:0016301">
    <property type="term" value="F:kinase activity"/>
    <property type="evidence" value="ECO:0007669"/>
    <property type="project" value="InterPro"/>
</dbReference>
<dbReference type="InterPro" id="IPR027417">
    <property type="entry name" value="P-loop_NTPase"/>
</dbReference>
<keyword evidence="6" id="KW-0614">Plasmid</keyword>
<dbReference type="Proteomes" id="UP000512182">
    <property type="component" value="Plasmid pRHBSTW-00177_6"/>
</dbReference>
<evidence type="ECO:0000313" key="4">
    <source>
        <dbReference type="EMBL" id="EFH0045661.1"/>
    </source>
</evidence>
<protein>
    <submittedName>
        <fullName evidence="4">Zeta toxin family protein</fullName>
    </submittedName>
</protein>
<sequence length="196" mass="22219">MRPQLWVIAGPNGAGKSTLVKRHILGKIEVVNPDDIAREQGISNRKAGEQALFLRTENIKNRCTFAVETTLTGMGEIKLMQLAATAGYKINLIYVGVKDVGMSVARVNQRVSLGGHNVPVDDIFRRYERSVTNLPKAMAVADRVWVFDNSYNRRRLLFRTEQDKTKFISNDLPDWFKKVAGTEIEQARMKKKKLSR</sequence>
<dbReference type="AlphaFoldDB" id="A0A2I6TCM3"/>
<evidence type="ECO:0000313" key="5">
    <source>
        <dbReference type="EMBL" id="MBL6236565.1"/>
    </source>
</evidence>
<dbReference type="SUPFAM" id="SSF52540">
    <property type="entry name" value="P-loop containing nucleoside triphosphate hydrolases"/>
    <property type="match status" value="2"/>
</dbReference>